<dbReference type="AlphaFoldDB" id="A0A0F0KTP9"/>
<dbReference type="InterPro" id="IPR000524">
    <property type="entry name" value="Tscrpt_reg_HTH_GntR"/>
</dbReference>
<evidence type="ECO:0000313" key="5">
    <source>
        <dbReference type="EMBL" id="KJL24272.1"/>
    </source>
</evidence>
<accession>A0A0F0KTP9</accession>
<dbReference type="PANTHER" id="PTHR44846">
    <property type="entry name" value="MANNOSYL-D-GLYCERATE TRANSPORT/METABOLISM SYSTEM REPRESSOR MNGR-RELATED"/>
    <property type="match status" value="1"/>
</dbReference>
<dbReference type="InterPro" id="IPR028978">
    <property type="entry name" value="Chorismate_lyase_/UTRA_dom_sf"/>
</dbReference>
<evidence type="ECO:0000256" key="3">
    <source>
        <dbReference type="ARBA" id="ARBA00023163"/>
    </source>
</evidence>
<dbReference type="SMART" id="SM00345">
    <property type="entry name" value="HTH_GNTR"/>
    <property type="match status" value="1"/>
</dbReference>
<reference evidence="5 6" key="1">
    <citation type="submission" date="2015-02" db="EMBL/GenBank/DDBJ databases">
        <title>Draft genome sequences of ten Microbacterium spp. with emphasis on heavy metal contaminated environments.</title>
        <authorList>
            <person name="Corretto E."/>
        </authorList>
    </citation>
    <scope>NUCLEOTIDE SEQUENCE [LARGE SCALE GENOMIC DNA]</scope>
    <source>
        <strain evidence="5 6">DSM 23848</strain>
    </source>
</reference>
<evidence type="ECO:0000256" key="1">
    <source>
        <dbReference type="ARBA" id="ARBA00023015"/>
    </source>
</evidence>
<keyword evidence="2" id="KW-0238">DNA-binding</keyword>
<dbReference type="Proteomes" id="UP000033448">
    <property type="component" value="Unassembled WGS sequence"/>
</dbReference>
<dbReference type="PRINTS" id="PR00035">
    <property type="entry name" value="HTHGNTR"/>
</dbReference>
<evidence type="ECO:0000313" key="6">
    <source>
        <dbReference type="Proteomes" id="UP000033448"/>
    </source>
</evidence>
<dbReference type="SMART" id="SM00866">
    <property type="entry name" value="UTRA"/>
    <property type="match status" value="1"/>
</dbReference>
<dbReference type="PATRIC" id="fig|582680.7.peg.1807"/>
<evidence type="ECO:0000259" key="4">
    <source>
        <dbReference type="PROSITE" id="PS50949"/>
    </source>
</evidence>
<dbReference type="SUPFAM" id="SSF46785">
    <property type="entry name" value="Winged helix' DNA-binding domain"/>
    <property type="match status" value="1"/>
</dbReference>
<dbReference type="Pfam" id="PF00392">
    <property type="entry name" value="GntR"/>
    <property type="match status" value="1"/>
</dbReference>
<dbReference type="InterPro" id="IPR050679">
    <property type="entry name" value="Bact_HTH_transcr_reg"/>
</dbReference>
<name>A0A0F0KTP9_9MICO</name>
<dbReference type="EMBL" id="JYIT01000074">
    <property type="protein sequence ID" value="KJL24272.1"/>
    <property type="molecule type" value="Genomic_DNA"/>
</dbReference>
<dbReference type="GO" id="GO:0003700">
    <property type="term" value="F:DNA-binding transcription factor activity"/>
    <property type="evidence" value="ECO:0007669"/>
    <property type="project" value="InterPro"/>
</dbReference>
<sequence length="251" mass="28009">MSRVTVEKGRDAAPRKVAEPAYLRIADALRERIDSGELGVNEPLAPERELCVEWGVSRMTVRRALGVLEREGRVHRDATRGTYVSEPRVRLRLGSFSQEVVRAGRQPGAELFWAEVRPADDEVASGLNVQPGHIVYALRRLRKSDGEPLAVETTYYRADLVPGLLDSDLDGSLWDEIRDRFGLRLARTSAELQVVVLDAENSGYLGARQATGGLQLTRQTFIDTGECLEYAVDVYRADRVSLTIERSVDDE</sequence>
<comment type="caution">
    <text evidence="5">The sequence shown here is derived from an EMBL/GenBank/DDBJ whole genome shotgun (WGS) entry which is preliminary data.</text>
</comment>
<evidence type="ECO:0000256" key="2">
    <source>
        <dbReference type="ARBA" id="ARBA00023125"/>
    </source>
</evidence>
<dbReference type="PROSITE" id="PS50949">
    <property type="entry name" value="HTH_GNTR"/>
    <property type="match status" value="1"/>
</dbReference>
<keyword evidence="3" id="KW-0804">Transcription</keyword>
<dbReference type="GO" id="GO:0003677">
    <property type="term" value="F:DNA binding"/>
    <property type="evidence" value="ECO:0007669"/>
    <property type="project" value="UniProtKB-KW"/>
</dbReference>
<protein>
    <submittedName>
        <fullName evidence="5">HTH-type transcriptional repressor YvoA</fullName>
    </submittedName>
</protein>
<dbReference type="CDD" id="cd07377">
    <property type="entry name" value="WHTH_GntR"/>
    <property type="match status" value="1"/>
</dbReference>
<dbReference type="GO" id="GO:0045892">
    <property type="term" value="P:negative regulation of DNA-templated transcription"/>
    <property type="evidence" value="ECO:0007669"/>
    <property type="project" value="TreeGrafter"/>
</dbReference>
<keyword evidence="6" id="KW-1185">Reference proteome</keyword>
<dbReference type="InterPro" id="IPR036390">
    <property type="entry name" value="WH_DNA-bd_sf"/>
</dbReference>
<dbReference type="Gene3D" id="3.40.1410.10">
    <property type="entry name" value="Chorismate lyase-like"/>
    <property type="match status" value="1"/>
</dbReference>
<dbReference type="InterPro" id="IPR011663">
    <property type="entry name" value="UTRA"/>
</dbReference>
<dbReference type="Gene3D" id="1.10.10.10">
    <property type="entry name" value="Winged helix-like DNA-binding domain superfamily/Winged helix DNA-binding domain"/>
    <property type="match status" value="1"/>
</dbReference>
<dbReference type="SUPFAM" id="SSF64288">
    <property type="entry name" value="Chorismate lyase-like"/>
    <property type="match status" value="1"/>
</dbReference>
<dbReference type="InterPro" id="IPR036388">
    <property type="entry name" value="WH-like_DNA-bd_sf"/>
</dbReference>
<dbReference type="Pfam" id="PF07702">
    <property type="entry name" value="UTRA"/>
    <property type="match status" value="1"/>
</dbReference>
<dbReference type="PANTHER" id="PTHR44846:SF1">
    <property type="entry name" value="MANNOSYL-D-GLYCERATE TRANSPORT_METABOLISM SYSTEM REPRESSOR MNGR-RELATED"/>
    <property type="match status" value="1"/>
</dbReference>
<organism evidence="5 6">
    <name type="scientific">Microbacterium azadirachtae</name>
    <dbReference type="NCBI Taxonomy" id="582680"/>
    <lineage>
        <taxon>Bacteria</taxon>
        <taxon>Bacillati</taxon>
        <taxon>Actinomycetota</taxon>
        <taxon>Actinomycetes</taxon>
        <taxon>Micrococcales</taxon>
        <taxon>Microbacteriaceae</taxon>
        <taxon>Microbacterium</taxon>
    </lineage>
</organism>
<keyword evidence="1" id="KW-0805">Transcription regulation</keyword>
<gene>
    <name evidence="5" type="primary">yvoA_3</name>
    <name evidence="5" type="ORF">RL72_01763</name>
</gene>
<proteinExistence type="predicted"/>
<feature type="domain" description="HTH gntR-type" evidence="4">
    <location>
        <begin position="19"/>
        <end position="87"/>
    </location>
</feature>